<organism evidence="2 3">
    <name type="scientific">Glossina palpalis gambiensis</name>
    <dbReference type="NCBI Taxonomy" id="67801"/>
    <lineage>
        <taxon>Eukaryota</taxon>
        <taxon>Metazoa</taxon>
        <taxon>Ecdysozoa</taxon>
        <taxon>Arthropoda</taxon>
        <taxon>Hexapoda</taxon>
        <taxon>Insecta</taxon>
        <taxon>Pterygota</taxon>
        <taxon>Neoptera</taxon>
        <taxon>Endopterygota</taxon>
        <taxon>Diptera</taxon>
        <taxon>Brachycera</taxon>
        <taxon>Muscomorpha</taxon>
        <taxon>Hippoboscoidea</taxon>
        <taxon>Glossinidae</taxon>
        <taxon>Glossina</taxon>
    </lineage>
</organism>
<proteinExistence type="predicted"/>
<sequence length="101" mass="11278">MRLDRGAPEHFTDHWLYWFTLILGGVVTAVLWRYVLKDKSFETKGQVIESARMSGLDMCLKIGQSILPLSEKMPSVGLYVNSSPALRCCAWQASCLTAAIV</sequence>
<protein>
    <submittedName>
        <fullName evidence="2">Uncharacterized protein</fullName>
    </submittedName>
</protein>
<evidence type="ECO:0000313" key="3">
    <source>
        <dbReference type="Proteomes" id="UP000092460"/>
    </source>
</evidence>
<keyword evidence="1" id="KW-0472">Membrane</keyword>
<evidence type="ECO:0000313" key="2">
    <source>
        <dbReference type="EnsemblMetazoa" id="GPPI048379-PA"/>
    </source>
</evidence>
<dbReference type="AlphaFoldDB" id="A0A1B0C3U9"/>
<dbReference type="VEuPathDB" id="VectorBase:GPPI048379"/>
<reference evidence="2" key="2">
    <citation type="submission" date="2020-05" db="UniProtKB">
        <authorList>
            <consortium name="EnsemblMetazoa"/>
        </authorList>
    </citation>
    <scope>IDENTIFICATION</scope>
    <source>
        <strain evidence="2">IAEA</strain>
    </source>
</reference>
<dbReference type="EnsemblMetazoa" id="GPPI048379-RA">
    <property type="protein sequence ID" value="GPPI048379-PA"/>
    <property type="gene ID" value="GPPI048379"/>
</dbReference>
<feature type="transmembrane region" description="Helical" evidence="1">
    <location>
        <begin position="15"/>
        <end position="36"/>
    </location>
</feature>
<reference evidence="3" key="1">
    <citation type="submission" date="2015-01" db="EMBL/GenBank/DDBJ databases">
        <authorList>
            <person name="Aksoy S."/>
            <person name="Warren W."/>
            <person name="Wilson R.K."/>
        </authorList>
    </citation>
    <scope>NUCLEOTIDE SEQUENCE [LARGE SCALE GENOMIC DNA]</scope>
    <source>
        <strain evidence="3">IAEA</strain>
    </source>
</reference>
<keyword evidence="1" id="KW-0812">Transmembrane</keyword>
<name>A0A1B0C3U9_9MUSC</name>
<evidence type="ECO:0000256" key="1">
    <source>
        <dbReference type="SAM" id="Phobius"/>
    </source>
</evidence>
<keyword evidence="3" id="KW-1185">Reference proteome</keyword>
<dbReference type="Proteomes" id="UP000092460">
    <property type="component" value="Unassembled WGS sequence"/>
</dbReference>
<keyword evidence="1" id="KW-1133">Transmembrane helix</keyword>
<accession>A0A1B0C3U9</accession>
<dbReference type="EMBL" id="JXJN01025115">
    <property type="status" value="NOT_ANNOTATED_CDS"/>
    <property type="molecule type" value="Genomic_DNA"/>
</dbReference>